<evidence type="ECO:0000313" key="8">
    <source>
        <dbReference type="EMBL" id="ROZ87962.1"/>
    </source>
</evidence>
<keyword evidence="2" id="KW-0472">Membrane</keyword>
<dbReference type="RefSeq" id="WP_123888251.1">
    <property type="nucleotide sequence ID" value="NZ_RKKU01000002.1"/>
</dbReference>
<protein>
    <submittedName>
        <fullName evidence="8">META domain-containing protein</fullName>
    </submittedName>
</protein>
<organism evidence="8 9">
    <name type="scientific">Pseudomonas neustonica</name>
    <dbReference type="NCBI Taxonomy" id="2487346"/>
    <lineage>
        <taxon>Bacteria</taxon>
        <taxon>Pseudomonadati</taxon>
        <taxon>Pseudomonadota</taxon>
        <taxon>Gammaproteobacteria</taxon>
        <taxon>Pseudomonadales</taxon>
        <taxon>Pseudomonadaceae</taxon>
        <taxon>Pseudomonas</taxon>
    </lineage>
</organism>
<evidence type="ECO:0000259" key="7">
    <source>
        <dbReference type="Pfam" id="PF09864"/>
    </source>
</evidence>
<dbReference type="Pfam" id="PF09864">
    <property type="entry name" value="MliC"/>
    <property type="match status" value="1"/>
</dbReference>
<dbReference type="Proteomes" id="UP000275199">
    <property type="component" value="Unassembled WGS sequence"/>
</dbReference>
<evidence type="ECO:0000259" key="6">
    <source>
        <dbReference type="Pfam" id="PF03724"/>
    </source>
</evidence>
<feature type="domain" description="C-type lysozyme inhibitor" evidence="7">
    <location>
        <begin position="47"/>
        <end position="107"/>
    </location>
</feature>
<dbReference type="Pfam" id="PF03724">
    <property type="entry name" value="META"/>
    <property type="match status" value="1"/>
</dbReference>
<dbReference type="InterPro" id="IPR005184">
    <property type="entry name" value="DUF306_Meta_HslJ"/>
</dbReference>
<comment type="caution">
    <text evidence="8">The sequence shown here is derived from an EMBL/GenBank/DDBJ whole genome shotgun (WGS) entry which is preliminary data.</text>
</comment>
<dbReference type="InterPro" id="IPR053147">
    <property type="entry name" value="Hsp_HslJ-like"/>
</dbReference>
<dbReference type="PANTHER" id="PTHR35535:SF2">
    <property type="entry name" value="DUF306 DOMAIN-CONTAINING PROTEIN"/>
    <property type="match status" value="1"/>
</dbReference>
<keyword evidence="3" id="KW-0564">Palmitate</keyword>
<keyword evidence="1 5" id="KW-0732">Signal</keyword>
<evidence type="ECO:0000256" key="4">
    <source>
        <dbReference type="ARBA" id="ARBA00023288"/>
    </source>
</evidence>
<dbReference type="EMBL" id="RKKU01000002">
    <property type="protein sequence ID" value="ROZ87962.1"/>
    <property type="molecule type" value="Genomic_DNA"/>
</dbReference>
<keyword evidence="9" id="KW-1185">Reference proteome</keyword>
<gene>
    <name evidence="8" type="ORF">EF096_03615</name>
</gene>
<proteinExistence type="predicted"/>
<dbReference type="InterPro" id="IPR018660">
    <property type="entry name" value="MliC"/>
</dbReference>
<evidence type="ECO:0000256" key="1">
    <source>
        <dbReference type="ARBA" id="ARBA00022729"/>
    </source>
</evidence>
<feature type="signal peptide" evidence="5">
    <location>
        <begin position="1"/>
        <end position="22"/>
    </location>
</feature>
<sequence>MRFRPALTTALLGSLVLLTACASSQRPSGSAPPPPRGAEPVVAIMSCGSLPVRTVFSGDQMTLEAGSDKYVLEQVRSGSGAKYEVPGDSSTSYWSKGDKGMLVIKGQSYPECEPAGALLLQAGEWVVEDINQGGIIDRSRVTLNFGNDGRVSGRASCNNYAGAYAVAGNRLTVSQLVTTRMACVGAMGQQESRFLQALENVSSFAVSDTGALILKAESGDALTARLQ</sequence>
<evidence type="ECO:0000256" key="3">
    <source>
        <dbReference type="ARBA" id="ARBA00023139"/>
    </source>
</evidence>
<reference evidence="8 9" key="1">
    <citation type="submission" date="2018-11" db="EMBL/GenBank/DDBJ databases">
        <authorList>
            <person name="Jang G.I."/>
            <person name="Hwang C.Y."/>
        </authorList>
    </citation>
    <scope>NUCLEOTIDE SEQUENCE [LARGE SCALE GENOMIC DNA]</scope>
    <source>
        <strain evidence="8 9">SSM26</strain>
    </source>
</reference>
<dbReference type="SUPFAM" id="SSF141488">
    <property type="entry name" value="YdhA-like"/>
    <property type="match status" value="1"/>
</dbReference>
<keyword evidence="4" id="KW-0449">Lipoprotein</keyword>
<feature type="domain" description="DUF306" evidence="6">
    <location>
        <begin position="120"/>
        <end position="222"/>
    </location>
</feature>
<dbReference type="InterPro" id="IPR036328">
    <property type="entry name" value="MliC_sf"/>
</dbReference>
<evidence type="ECO:0000313" key="9">
    <source>
        <dbReference type="Proteomes" id="UP000275199"/>
    </source>
</evidence>
<evidence type="ECO:0000256" key="5">
    <source>
        <dbReference type="SAM" id="SignalP"/>
    </source>
</evidence>
<dbReference type="PANTHER" id="PTHR35535">
    <property type="entry name" value="HEAT SHOCK PROTEIN HSLJ"/>
    <property type="match status" value="1"/>
</dbReference>
<feature type="chain" id="PRO_5045345065" evidence="5">
    <location>
        <begin position="23"/>
        <end position="227"/>
    </location>
</feature>
<dbReference type="Gene3D" id="2.40.128.270">
    <property type="match status" value="1"/>
</dbReference>
<name>A0ABX9XM43_9PSED</name>
<accession>A0ABX9XM43</accession>
<dbReference type="PROSITE" id="PS51257">
    <property type="entry name" value="PROKAR_LIPOPROTEIN"/>
    <property type="match status" value="1"/>
</dbReference>
<evidence type="ECO:0000256" key="2">
    <source>
        <dbReference type="ARBA" id="ARBA00023136"/>
    </source>
</evidence>
<dbReference type="InterPro" id="IPR038670">
    <property type="entry name" value="HslJ-like_sf"/>
</dbReference>
<dbReference type="Gene3D" id="2.40.128.200">
    <property type="match status" value="1"/>
</dbReference>